<proteinExistence type="predicted"/>
<dbReference type="EMBL" id="BLXT01008305">
    <property type="protein sequence ID" value="GFO47361.1"/>
    <property type="molecule type" value="Genomic_DNA"/>
</dbReference>
<organism evidence="1 2">
    <name type="scientific">Plakobranchus ocellatus</name>
    <dbReference type="NCBI Taxonomy" id="259542"/>
    <lineage>
        <taxon>Eukaryota</taxon>
        <taxon>Metazoa</taxon>
        <taxon>Spiralia</taxon>
        <taxon>Lophotrochozoa</taxon>
        <taxon>Mollusca</taxon>
        <taxon>Gastropoda</taxon>
        <taxon>Heterobranchia</taxon>
        <taxon>Euthyneura</taxon>
        <taxon>Panpulmonata</taxon>
        <taxon>Sacoglossa</taxon>
        <taxon>Placobranchoidea</taxon>
        <taxon>Plakobranchidae</taxon>
        <taxon>Plakobranchus</taxon>
    </lineage>
</organism>
<dbReference type="AlphaFoldDB" id="A0AAV4DTG2"/>
<name>A0AAV4DTG2_9GAST</name>
<reference evidence="1 2" key="1">
    <citation type="journal article" date="2021" name="Elife">
        <title>Chloroplast acquisition without the gene transfer in kleptoplastic sea slugs, Plakobranchus ocellatus.</title>
        <authorList>
            <person name="Maeda T."/>
            <person name="Takahashi S."/>
            <person name="Yoshida T."/>
            <person name="Shimamura S."/>
            <person name="Takaki Y."/>
            <person name="Nagai Y."/>
            <person name="Toyoda A."/>
            <person name="Suzuki Y."/>
            <person name="Arimoto A."/>
            <person name="Ishii H."/>
            <person name="Satoh N."/>
            <person name="Nishiyama T."/>
            <person name="Hasebe M."/>
            <person name="Maruyama T."/>
            <person name="Minagawa J."/>
            <person name="Obokata J."/>
            <person name="Shigenobu S."/>
        </authorList>
    </citation>
    <scope>NUCLEOTIDE SEQUENCE [LARGE SCALE GENOMIC DNA]</scope>
</reference>
<sequence length="84" mass="9573">MHCWTRELLPPVWALRKRRPTLEEEVHVSNNTCFEILTLMRVHTKSVTCRTVRAILCVLQPDHLSAALLDKGKGEGDAIKRIGL</sequence>
<gene>
    <name evidence="1" type="ORF">PoB_007386600</name>
</gene>
<accession>A0AAV4DTG2</accession>
<evidence type="ECO:0000313" key="1">
    <source>
        <dbReference type="EMBL" id="GFO47361.1"/>
    </source>
</evidence>
<protein>
    <submittedName>
        <fullName evidence="1">Uncharacterized protein</fullName>
    </submittedName>
</protein>
<comment type="caution">
    <text evidence="1">The sequence shown here is derived from an EMBL/GenBank/DDBJ whole genome shotgun (WGS) entry which is preliminary data.</text>
</comment>
<keyword evidence="2" id="KW-1185">Reference proteome</keyword>
<dbReference type="Proteomes" id="UP000735302">
    <property type="component" value="Unassembled WGS sequence"/>
</dbReference>
<evidence type="ECO:0000313" key="2">
    <source>
        <dbReference type="Proteomes" id="UP000735302"/>
    </source>
</evidence>